<protein>
    <recommendedName>
        <fullName evidence="4">BHLH domain-containing protein</fullName>
    </recommendedName>
</protein>
<comment type="caution">
    <text evidence="5">The sequence shown here is derived from an EMBL/GenBank/DDBJ whole genome shotgun (WGS) entry which is preliminary data.</text>
</comment>
<evidence type="ECO:0000313" key="6">
    <source>
        <dbReference type="Proteomes" id="UP001141806"/>
    </source>
</evidence>
<reference evidence="5" key="1">
    <citation type="journal article" date="2023" name="Plant J.">
        <title>The genome of the king protea, Protea cynaroides.</title>
        <authorList>
            <person name="Chang J."/>
            <person name="Duong T.A."/>
            <person name="Schoeman C."/>
            <person name="Ma X."/>
            <person name="Roodt D."/>
            <person name="Barker N."/>
            <person name="Li Z."/>
            <person name="Van de Peer Y."/>
            <person name="Mizrachi E."/>
        </authorList>
    </citation>
    <scope>NUCLEOTIDE SEQUENCE</scope>
    <source>
        <tissue evidence="5">Young leaves</tissue>
    </source>
</reference>
<dbReference type="InterPro" id="IPR011598">
    <property type="entry name" value="bHLH_dom"/>
</dbReference>
<feature type="region of interest" description="Disordered" evidence="3">
    <location>
        <begin position="178"/>
        <end position="204"/>
    </location>
</feature>
<gene>
    <name evidence="5" type="ORF">NE237_016926</name>
</gene>
<dbReference type="InterPro" id="IPR036638">
    <property type="entry name" value="HLH_DNA-bd_sf"/>
</dbReference>
<dbReference type="PANTHER" id="PTHR36066">
    <property type="entry name" value="TRANSCRIPTION FACTOR BHLH145"/>
    <property type="match status" value="1"/>
</dbReference>
<feature type="compositionally biased region" description="Basic and acidic residues" evidence="3">
    <location>
        <begin position="190"/>
        <end position="202"/>
    </location>
</feature>
<organism evidence="5 6">
    <name type="scientific">Protea cynaroides</name>
    <dbReference type="NCBI Taxonomy" id="273540"/>
    <lineage>
        <taxon>Eukaryota</taxon>
        <taxon>Viridiplantae</taxon>
        <taxon>Streptophyta</taxon>
        <taxon>Embryophyta</taxon>
        <taxon>Tracheophyta</taxon>
        <taxon>Spermatophyta</taxon>
        <taxon>Magnoliopsida</taxon>
        <taxon>Proteales</taxon>
        <taxon>Proteaceae</taxon>
        <taxon>Protea</taxon>
    </lineage>
</organism>
<feature type="region of interest" description="Disordered" evidence="3">
    <location>
        <begin position="216"/>
        <end position="314"/>
    </location>
</feature>
<feature type="compositionally biased region" description="Polar residues" evidence="3">
    <location>
        <begin position="267"/>
        <end position="278"/>
    </location>
</feature>
<dbReference type="PANTHER" id="PTHR36066:SF2">
    <property type="entry name" value="TRANSCRIPTION FACTOR BHLH145"/>
    <property type="match status" value="1"/>
</dbReference>
<evidence type="ECO:0000259" key="4">
    <source>
        <dbReference type="PROSITE" id="PS50888"/>
    </source>
</evidence>
<dbReference type="GO" id="GO:0046983">
    <property type="term" value="F:protein dimerization activity"/>
    <property type="evidence" value="ECO:0007669"/>
    <property type="project" value="InterPro"/>
</dbReference>
<dbReference type="Pfam" id="PF23173">
    <property type="entry name" value="bHLH_SAC51"/>
    <property type="match status" value="1"/>
</dbReference>
<dbReference type="Gene3D" id="4.10.280.10">
    <property type="entry name" value="Helix-loop-helix DNA-binding domain"/>
    <property type="match status" value="1"/>
</dbReference>
<dbReference type="InterPro" id="IPR037546">
    <property type="entry name" value="SAC51-like"/>
</dbReference>
<evidence type="ECO:0000256" key="1">
    <source>
        <dbReference type="ARBA" id="ARBA00023015"/>
    </source>
</evidence>
<dbReference type="CDD" id="cd18917">
    <property type="entry name" value="bHLH_AtSAC51_like"/>
    <property type="match status" value="1"/>
</dbReference>
<proteinExistence type="predicted"/>
<keyword evidence="2" id="KW-0804">Transcription</keyword>
<keyword evidence="1" id="KW-0805">Transcription regulation</keyword>
<feature type="compositionally biased region" description="Acidic residues" evidence="3">
    <location>
        <begin position="216"/>
        <end position="226"/>
    </location>
</feature>
<feature type="domain" description="BHLH" evidence="4">
    <location>
        <begin position="303"/>
        <end position="352"/>
    </location>
</feature>
<evidence type="ECO:0000313" key="5">
    <source>
        <dbReference type="EMBL" id="KAJ4965077.1"/>
    </source>
</evidence>
<dbReference type="Proteomes" id="UP001141806">
    <property type="component" value="Unassembled WGS sequence"/>
</dbReference>
<dbReference type="PROSITE" id="PS50888">
    <property type="entry name" value="BHLH"/>
    <property type="match status" value="1"/>
</dbReference>
<keyword evidence="6" id="KW-1185">Reference proteome</keyword>
<evidence type="ECO:0000256" key="2">
    <source>
        <dbReference type="ARBA" id="ARBA00023163"/>
    </source>
</evidence>
<evidence type="ECO:0000256" key="3">
    <source>
        <dbReference type="SAM" id="MobiDB-lite"/>
    </source>
</evidence>
<dbReference type="AlphaFoldDB" id="A0A9Q0HEQ7"/>
<name>A0A9Q0HEQ7_9MAGN</name>
<sequence>MGKNCGSWIHQQQDSALQTPNLNYTSPPPDPGLGHTFPAYANPQTAMASANGNLPLPGFAFPELGYLKTAQPTEPHGWFYCLPRHRQAAFAPPDFGAKDKFSAIPYGCFGQAAAAPNAEPGSVQKRFLVFDHSGNQTSLFISSVIAPTTPFQHRSCKIPSQFNANGIHRELAISRDPIYQSGPIVSDGLDENHESDGGSEMREDTEELNALLYSDDEYEDSEDDEVASTGHSPNEMTGHEKKEEEEVASSGGPTKRRKLLDGEHEATSSVMDTASSEKPNGLSLEYEDDAESSCTKGRTQGGQMGSSLSGQKRLRKERIRETVSILQSIIPGGKGKDVALVLDEAIQYLKSLKVKTQALGTYTTLK</sequence>
<dbReference type="OrthoDB" id="777433at2759"/>
<dbReference type="EMBL" id="JAMYWD010000007">
    <property type="protein sequence ID" value="KAJ4965077.1"/>
    <property type="molecule type" value="Genomic_DNA"/>
</dbReference>
<dbReference type="SUPFAM" id="SSF47459">
    <property type="entry name" value="HLH, helix-loop-helix DNA-binding domain"/>
    <property type="match status" value="1"/>
</dbReference>
<accession>A0A9Q0HEQ7</accession>